<dbReference type="RefSeq" id="WP_243606596.1">
    <property type="nucleotide sequence ID" value="NZ_JALGRD010000007.1"/>
</dbReference>
<dbReference type="NCBIfam" id="NF006534">
    <property type="entry name" value="PRK09014.1"/>
    <property type="match status" value="1"/>
</dbReference>
<proteinExistence type="inferred from homology"/>
<evidence type="ECO:0000256" key="3">
    <source>
        <dbReference type="ARBA" id="ARBA00023163"/>
    </source>
</evidence>
<evidence type="ECO:0000256" key="4">
    <source>
        <dbReference type="HAMAP-Rule" id="MF_00951"/>
    </source>
</evidence>
<dbReference type="EMBL" id="JALGRD010000007">
    <property type="protein sequence ID" value="MCJ0974526.1"/>
    <property type="molecule type" value="Genomic_DNA"/>
</dbReference>
<dbReference type="HAMAP" id="MF_00951">
    <property type="entry name" value="RfaH"/>
    <property type="match status" value="1"/>
</dbReference>
<comment type="function">
    <text evidence="4">Enhances distal genes transcription elongation in a specialized subset of operons that encode extracytoplasmic components.</text>
</comment>
<comment type="subunit">
    <text evidence="4">Interacts with both the nontemplate DNA and the RNA polymerase (RNAP).</text>
</comment>
<keyword evidence="7" id="KW-1185">Reference proteome</keyword>
<dbReference type="PANTHER" id="PTHR30265:SF7">
    <property type="entry name" value="TRANSCRIPTION ANTITERMINATION PROTEIN RFAH"/>
    <property type="match status" value="1"/>
</dbReference>
<evidence type="ECO:0000256" key="2">
    <source>
        <dbReference type="ARBA" id="ARBA00023015"/>
    </source>
</evidence>
<accession>A0A9X2AVS5</accession>
<dbReference type="InterPro" id="IPR043425">
    <property type="entry name" value="NusG-like"/>
</dbReference>
<dbReference type="Gene3D" id="3.30.70.940">
    <property type="entry name" value="NusG, N-terminal domain"/>
    <property type="match status" value="1"/>
</dbReference>
<dbReference type="PANTHER" id="PTHR30265">
    <property type="entry name" value="RHO-INTERACTING TRANSCRIPTION TERMINATION FACTOR NUSG"/>
    <property type="match status" value="1"/>
</dbReference>
<dbReference type="GO" id="GO:0005829">
    <property type="term" value="C:cytosol"/>
    <property type="evidence" value="ECO:0007669"/>
    <property type="project" value="TreeGrafter"/>
</dbReference>
<evidence type="ECO:0000259" key="5">
    <source>
        <dbReference type="SMART" id="SM00738"/>
    </source>
</evidence>
<name>A0A9X2AVS5_9GAMM</name>
<keyword evidence="3 4" id="KW-0804">Transcription</keyword>
<keyword evidence="1 4" id="KW-0889">Transcription antitermination</keyword>
<dbReference type="Pfam" id="PF02357">
    <property type="entry name" value="NusG"/>
    <property type="match status" value="1"/>
</dbReference>
<evidence type="ECO:0000313" key="7">
    <source>
        <dbReference type="Proteomes" id="UP001139682"/>
    </source>
</evidence>
<comment type="similarity">
    <text evidence="4">Belongs to the RfaH family.</text>
</comment>
<protein>
    <recommendedName>
        <fullName evidence="4">Transcription antitermination protein RfaH</fullName>
    </recommendedName>
</protein>
<organism evidence="6 7">
    <name type="scientific">Stutzerimonas marianensis</name>
    <dbReference type="NCBI Taxonomy" id="2929513"/>
    <lineage>
        <taxon>Bacteria</taxon>
        <taxon>Pseudomonadati</taxon>
        <taxon>Pseudomonadota</taxon>
        <taxon>Gammaproteobacteria</taxon>
        <taxon>Pseudomonadales</taxon>
        <taxon>Pseudomonadaceae</taxon>
        <taxon>Stutzerimonas</taxon>
    </lineage>
</organism>
<comment type="caution">
    <text evidence="6">The sequence shown here is derived from an EMBL/GenBank/DDBJ whole genome shotgun (WGS) entry which is preliminary data.</text>
</comment>
<evidence type="ECO:0000313" key="6">
    <source>
        <dbReference type="EMBL" id="MCJ0974526.1"/>
    </source>
</evidence>
<dbReference type="SMART" id="SM00738">
    <property type="entry name" value="NGN"/>
    <property type="match status" value="1"/>
</dbReference>
<dbReference type="InterPro" id="IPR036735">
    <property type="entry name" value="NGN_dom_sf"/>
</dbReference>
<dbReference type="SUPFAM" id="SSF82679">
    <property type="entry name" value="N-utilization substance G protein NusG, N-terminal domain"/>
    <property type="match status" value="1"/>
</dbReference>
<dbReference type="CDD" id="cd09892">
    <property type="entry name" value="NGN_SP_RfaH"/>
    <property type="match status" value="1"/>
</dbReference>
<keyword evidence="2 4" id="KW-0805">Transcription regulation</keyword>
<feature type="domain" description="NusG-like N-terminal" evidence="5">
    <location>
        <begin position="7"/>
        <end position="99"/>
    </location>
</feature>
<dbReference type="InterPro" id="IPR010215">
    <property type="entry name" value="Transcription_antiterm_RfaH"/>
</dbReference>
<dbReference type="GO" id="GO:0006354">
    <property type="term" value="P:DNA-templated transcription elongation"/>
    <property type="evidence" value="ECO:0007669"/>
    <property type="project" value="InterPro"/>
</dbReference>
<reference evidence="6" key="1">
    <citation type="submission" date="2022-03" db="EMBL/GenBank/DDBJ databases">
        <title>Pseudomonas marianensis sp. nov., a marine bacterium isolated from deep-sea sediments of the Mariana Trench.</title>
        <authorList>
            <person name="Wei Y."/>
        </authorList>
    </citation>
    <scope>NUCLEOTIDE SEQUENCE</scope>
    <source>
        <strain evidence="6">PS1</strain>
    </source>
</reference>
<dbReference type="GO" id="GO:0003677">
    <property type="term" value="F:DNA binding"/>
    <property type="evidence" value="ECO:0007669"/>
    <property type="project" value="UniProtKB-UniRule"/>
</dbReference>
<dbReference type="InterPro" id="IPR006645">
    <property type="entry name" value="NGN-like_dom"/>
</dbReference>
<dbReference type="Proteomes" id="UP001139682">
    <property type="component" value="Unassembled WGS sequence"/>
</dbReference>
<keyword evidence="4" id="KW-0238">DNA-binding</keyword>
<sequence>MKAPSNDTQWYLIQTKPRQELRAEEHLRRQHFECYLPQKSTDGTTREPLFPGYLFIHLDRHQDNWYPIRSTRGVARVVAFGGEPTPVQDGLIEQLRQRLAQQEKSASQSFQPGERVQIRGEGFEEIEAIFLSNDGQHRAVILLNLLQRQQRVRVPKHYLNCCSACREG</sequence>
<dbReference type="NCBIfam" id="TIGR01955">
    <property type="entry name" value="RfaH"/>
    <property type="match status" value="1"/>
</dbReference>
<dbReference type="AlphaFoldDB" id="A0A9X2AVS5"/>
<dbReference type="GO" id="GO:0001073">
    <property type="term" value="F:transcription antitermination factor activity, DNA binding"/>
    <property type="evidence" value="ECO:0007669"/>
    <property type="project" value="UniProtKB-UniRule"/>
</dbReference>
<gene>
    <name evidence="4 6" type="primary">rfaH</name>
    <name evidence="6" type="ORF">MST27_14205</name>
</gene>
<evidence type="ECO:0000256" key="1">
    <source>
        <dbReference type="ARBA" id="ARBA00022814"/>
    </source>
</evidence>